<reference evidence="2 3" key="1">
    <citation type="journal article" date="2010" name="PLoS ONE">
        <title>The glycobiome of the rumen bacterium Butyrivibrio proteoclasticus B316(T) highlights adaptation to a polysaccharide-rich environment.</title>
        <authorList>
            <person name="Kelly W.J."/>
            <person name="Leahy S.C."/>
            <person name="Altermann E."/>
            <person name="Yeoman C.J."/>
            <person name="Dunne J.C."/>
            <person name="Kong Z."/>
            <person name="Pacheco D.M."/>
            <person name="Li D."/>
            <person name="Noel S.J."/>
            <person name="Moon C.D."/>
            <person name="Cookson A.L."/>
            <person name="Attwood G.T."/>
        </authorList>
    </citation>
    <scope>NUCLEOTIDE SEQUENCE [LARGE SCALE GENOMIC DNA]</scope>
    <source>
        <strain evidence="3">ATCC 51982 / DSM 14932 / B316</strain>
    </source>
</reference>
<dbReference type="KEGG" id="bpb:bpr_I0796"/>
<feature type="region of interest" description="Disordered" evidence="1">
    <location>
        <begin position="1"/>
        <end position="33"/>
    </location>
</feature>
<dbReference type="STRING" id="515622.bpr_I0796"/>
<evidence type="ECO:0000313" key="3">
    <source>
        <dbReference type="Proteomes" id="UP000001299"/>
    </source>
</evidence>
<sequence>MPMDERAMAMNDNELENITGGGKGKSDQTTGERTTEAYCPICKKTTTFIVYSGSRGKCKKCGEMSQI</sequence>
<dbReference type="HOGENOM" id="CLU_2804304_0_0_9"/>
<keyword evidence="3" id="KW-1185">Reference proteome</keyword>
<dbReference type="eggNOG" id="ENOG5030EZ5">
    <property type="taxonomic scope" value="Bacteria"/>
</dbReference>
<dbReference type="EMBL" id="CP001810">
    <property type="protein sequence ID" value="ADL33539.1"/>
    <property type="molecule type" value="Genomic_DNA"/>
</dbReference>
<evidence type="ECO:0000256" key="1">
    <source>
        <dbReference type="SAM" id="MobiDB-lite"/>
    </source>
</evidence>
<evidence type="ECO:0000313" key="2">
    <source>
        <dbReference type="EMBL" id="ADL33539.1"/>
    </source>
</evidence>
<proteinExistence type="predicted"/>
<protein>
    <submittedName>
        <fullName evidence="2">Bacteriocin signal sequence domain-containing protein</fullName>
    </submittedName>
</protein>
<accession>E0S164</accession>
<dbReference type="AlphaFoldDB" id="E0S164"/>
<dbReference type="Proteomes" id="UP000001299">
    <property type="component" value="Chromosome 1"/>
</dbReference>
<organism evidence="2 3">
    <name type="scientific">Butyrivibrio proteoclasticus (strain ATCC 51982 / DSM 14932 / B316)</name>
    <name type="common">Clostridium proteoclasticum</name>
    <dbReference type="NCBI Taxonomy" id="515622"/>
    <lineage>
        <taxon>Bacteria</taxon>
        <taxon>Bacillati</taxon>
        <taxon>Bacillota</taxon>
        <taxon>Clostridia</taxon>
        <taxon>Lachnospirales</taxon>
        <taxon>Lachnospiraceae</taxon>
        <taxon>Butyrivibrio</taxon>
    </lineage>
</organism>
<name>E0S164_BUTPB</name>
<gene>
    <name evidence="2" type="ordered locus">bpr_I0796</name>
</gene>